<reference evidence="6" key="3">
    <citation type="submission" date="2015-02" db="EMBL/GenBank/DDBJ databases">
        <title>Genome analysis of three genomes within the thermophilic hydrogenogenic bacterial species Caldanaerobacter subterraneus.</title>
        <authorList>
            <person name="Sant'Anna F.H."/>
            <person name="Lebedinsky A."/>
            <person name="Sokolova T."/>
            <person name="Robb F.T."/>
            <person name="Gonzalez J.M."/>
        </authorList>
    </citation>
    <scope>NUCLEOTIDE SEQUENCE [LARGE SCALE GENOMIC DNA]</scope>
    <source>
        <strain evidence="6">DSM 12653</strain>
    </source>
</reference>
<evidence type="ECO:0000259" key="4">
    <source>
        <dbReference type="PROSITE" id="PS50045"/>
    </source>
</evidence>
<keyword evidence="2" id="KW-0067">ATP-binding</keyword>
<dbReference type="InterPro" id="IPR036390">
    <property type="entry name" value="WH_DNA-bd_sf"/>
</dbReference>
<name>B7R6M1_9THEO</name>
<dbReference type="GO" id="GO:0006355">
    <property type="term" value="P:regulation of DNA-templated transcription"/>
    <property type="evidence" value="ECO:0007669"/>
    <property type="project" value="InterPro"/>
</dbReference>
<dbReference type="Gene3D" id="1.10.10.10">
    <property type="entry name" value="Winged helix-like DNA-binding domain superfamily/Winged helix DNA-binding domain"/>
    <property type="match status" value="1"/>
</dbReference>
<dbReference type="InterPro" id="IPR036388">
    <property type="entry name" value="WH-like_DNA-bd_sf"/>
</dbReference>
<protein>
    <submittedName>
        <fullName evidence="5">Transcriptional regulator</fullName>
    </submittedName>
</protein>
<dbReference type="GO" id="GO:0005524">
    <property type="term" value="F:ATP binding"/>
    <property type="evidence" value="ECO:0007669"/>
    <property type="project" value="UniProtKB-KW"/>
</dbReference>
<dbReference type="Gene3D" id="3.40.50.300">
    <property type="entry name" value="P-loop containing nucleotide triphosphate hydrolases"/>
    <property type="match status" value="1"/>
</dbReference>
<feature type="domain" description="Sigma-54 factor interaction" evidence="4">
    <location>
        <begin position="142"/>
        <end position="372"/>
    </location>
</feature>
<dbReference type="InterPro" id="IPR002078">
    <property type="entry name" value="Sigma_54_int"/>
</dbReference>
<dbReference type="PROSITE" id="PS00676">
    <property type="entry name" value="SIGMA54_INTERACT_2"/>
    <property type="match status" value="1"/>
</dbReference>
<comment type="caution">
    <text evidence="5">The sequence shown here is derived from an EMBL/GenBank/DDBJ whole genome shotgun (WGS) entry which is preliminary data.</text>
</comment>
<organism evidence="5 6">
    <name type="scientific">Caldanaerobacter subterraneus subsp. pacificus DSM 12653</name>
    <dbReference type="NCBI Taxonomy" id="391606"/>
    <lineage>
        <taxon>Bacteria</taxon>
        <taxon>Bacillati</taxon>
        <taxon>Bacillota</taxon>
        <taxon>Clostridia</taxon>
        <taxon>Thermoanaerobacterales</taxon>
        <taxon>Thermoanaerobacteraceae</taxon>
        <taxon>Caldanaerobacter</taxon>
    </lineage>
</organism>
<evidence type="ECO:0000256" key="2">
    <source>
        <dbReference type="ARBA" id="ARBA00022840"/>
    </source>
</evidence>
<proteinExistence type="predicted"/>
<dbReference type="PROSITE" id="PS50045">
    <property type="entry name" value="SIGMA54_INTERACT_4"/>
    <property type="match status" value="1"/>
</dbReference>
<reference evidence="5 6" key="2">
    <citation type="journal article" date="2015" name="BMC Genomics">
        <title>Analysis of three genomes within the thermophilic bacterial species Caldanaerobacter subterraneus with a focus on carbon monoxide dehydrogenase evolution and hydrolase diversity.</title>
        <authorList>
            <person name="Sant'Anna F.H."/>
            <person name="Lebedinsky A.V."/>
            <person name="Sokolova T.G."/>
            <person name="Robb F.T."/>
            <person name="Gonzalez J.M."/>
        </authorList>
    </citation>
    <scope>NUCLEOTIDE SEQUENCE [LARGE SCALE GENOMIC DNA]</scope>
    <source>
        <strain evidence="5 6">DSM 12653</strain>
    </source>
</reference>
<dbReference type="InterPro" id="IPR025943">
    <property type="entry name" value="Sigma_54_int_dom_ATP-bd_2"/>
</dbReference>
<accession>B7R6M1</accession>
<sequence length="463" mass="53011">MTMKENLGLYLNNKYMEGKECIAVKMVISMCNKDKVYKVVVEKSKNFKLEDFVLSKSGAATTNEIARILNLARSNVSAILNELVREEKIIKIVSKPVYYVEKEIFIQAFGKRIKYEINFSELINVVSEIKEVGVEAFGFDNIIGYNGSLKEQIEQAKAAVVYPPNGLHTLIIGPPGSGKTYLAESMYKFGRRKGLKGSFEVLNCADYYHNPQLLLSHLFGHAKGAYTGAFVERIGLVEKANNGILFLDEVHRLPPEGQEMLFYLIDKGMYKRLGDTEERKVNVMIIAATTEKIDSILLRTFIRRIPVIIQLPSFDERPVEEKMEIIVYLLREESKRLGVDIIISSHLLALLSLFKYEGNIGELKSLIQLICSKAFLANFQINRKFIKLDSALLPSKYYKKEIINTETFDELFIITPFGKRSIDRYDLYEFIAGKYHELKSKGYEEKTIRDKIIDYVSNFLDDV</sequence>
<evidence type="ECO:0000313" key="6">
    <source>
        <dbReference type="Proteomes" id="UP000010146"/>
    </source>
</evidence>
<dbReference type="SUPFAM" id="SSF52540">
    <property type="entry name" value="P-loop containing nucleoside triphosphate hydrolases"/>
    <property type="match status" value="1"/>
</dbReference>
<dbReference type="PANTHER" id="PTHR32071">
    <property type="entry name" value="TRANSCRIPTIONAL REGULATORY PROTEIN"/>
    <property type="match status" value="1"/>
</dbReference>
<dbReference type="CDD" id="cd00009">
    <property type="entry name" value="AAA"/>
    <property type="match status" value="1"/>
</dbReference>
<gene>
    <name evidence="5" type="ORF">CDSM653_00871</name>
</gene>
<evidence type="ECO:0000313" key="5">
    <source>
        <dbReference type="EMBL" id="KKC30086.1"/>
    </source>
</evidence>
<keyword evidence="1" id="KW-0547">Nucleotide-binding</keyword>
<dbReference type="SUPFAM" id="SSF46785">
    <property type="entry name" value="Winged helix' DNA-binding domain"/>
    <property type="match status" value="1"/>
</dbReference>
<dbReference type="GO" id="GO:0003677">
    <property type="term" value="F:DNA binding"/>
    <property type="evidence" value="ECO:0007669"/>
    <property type="project" value="UniProtKB-KW"/>
</dbReference>
<reference evidence="5 6" key="1">
    <citation type="submission" date="2008-07" db="EMBL/GenBank/DDBJ databases">
        <authorList>
            <person name="Gonzalez J."/>
            <person name="Sokolova T."/>
            <person name="Ferriera S."/>
            <person name="Johnson J."/>
            <person name="Kravitz S."/>
            <person name="Beeson K."/>
            <person name="Sutton G."/>
            <person name="Rogers Y.-H."/>
            <person name="Friedman R."/>
            <person name="Frazier M."/>
            <person name="Venter J.C."/>
        </authorList>
    </citation>
    <scope>NUCLEOTIDE SEQUENCE [LARGE SCALE GENOMIC DNA]</scope>
    <source>
        <strain evidence="5 6">DSM 12653</strain>
    </source>
</reference>
<keyword evidence="3" id="KW-0238">DNA-binding</keyword>
<dbReference type="Proteomes" id="UP000010146">
    <property type="component" value="Unassembled WGS sequence"/>
</dbReference>
<dbReference type="InterPro" id="IPR027417">
    <property type="entry name" value="P-loop_NTPase"/>
</dbReference>
<evidence type="ECO:0000256" key="3">
    <source>
        <dbReference type="ARBA" id="ARBA00023125"/>
    </source>
</evidence>
<dbReference type="Pfam" id="PF00158">
    <property type="entry name" value="Sigma54_activat"/>
    <property type="match status" value="1"/>
</dbReference>
<dbReference type="EMBL" id="ABXP02000052">
    <property type="protein sequence ID" value="KKC30086.1"/>
    <property type="molecule type" value="Genomic_DNA"/>
</dbReference>
<evidence type="ECO:0000256" key="1">
    <source>
        <dbReference type="ARBA" id="ARBA00022741"/>
    </source>
</evidence>
<dbReference type="InterPro" id="IPR003593">
    <property type="entry name" value="AAA+_ATPase"/>
</dbReference>
<dbReference type="PANTHER" id="PTHR32071:SF38">
    <property type="entry name" value="PSP OPERON TRANSCRIPTIONAL ACTIVATOR"/>
    <property type="match status" value="1"/>
</dbReference>
<dbReference type="AlphaFoldDB" id="B7R6M1"/>
<dbReference type="SMART" id="SM00382">
    <property type="entry name" value="AAA"/>
    <property type="match status" value="1"/>
</dbReference>